<dbReference type="InterPro" id="IPR018499">
    <property type="entry name" value="Tetraspanin/Peripherin"/>
</dbReference>
<dbReference type="Pfam" id="PF00335">
    <property type="entry name" value="Tetraspanin"/>
    <property type="match status" value="1"/>
</dbReference>
<evidence type="ECO:0008006" key="9">
    <source>
        <dbReference type="Google" id="ProtNLM"/>
    </source>
</evidence>
<keyword evidence="2 6" id="KW-0812">Transmembrane</keyword>
<name>A0A6J8BBI0_MYTCO</name>
<feature type="region of interest" description="Disordered" evidence="5">
    <location>
        <begin position="344"/>
        <end position="377"/>
    </location>
</feature>
<dbReference type="Proteomes" id="UP000507470">
    <property type="component" value="Unassembled WGS sequence"/>
</dbReference>
<evidence type="ECO:0000313" key="8">
    <source>
        <dbReference type="Proteomes" id="UP000507470"/>
    </source>
</evidence>
<organism evidence="7 8">
    <name type="scientific">Mytilus coruscus</name>
    <name type="common">Sea mussel</name>
    <dbReference type="NCBI Taxonomy" id="42192"/>
    <lineage>
        <taxon>Eukaryota</taxon>
        <taxon>Metazoa</taxon>
        <taxon>Spiralia</taxon>
        <taxon>Lophotrochozoa</taxon>
        <taxon>Mollusca</taxon>
        <taxon>Bivalvia</taxon>
        <taxon>Autobranchia</taxon>
        <taxon>Pteriomorphia</taxon>
        <taxon>Mytilida</taxon>
        <taxon>Mytiloidea</taxon>
        <taxon>Mytilidae</taxon>
        <taxon>Mytilinae</taxon>
        <taxon>Mytilus</taxon>
    </lineage>
</organism>
<feature type="transmembrane region" description="Helical" evidence="6">
    <location>
        <begin position="6"/>
        <end position="24"/>
    </location>
</feature>
<keyword evidence="8" id="KW-1185">Reference proteome</keyword>
<protein>
    <recommendedName>
        <fullName evidence="9">TSPAN18</fullName>
    </recommendedName>
</protein>
<dbReference type="EMBL" id="CACVKT020002933">
    <property type="protein sequence ID" value="CAC5380731.1"/>
    <property type="molecule type" value="Genomic_DNA"/>
</dbReference>
<proteinExistence type="predicted"/>
<comment type="subcellular location">
    <subcellularLocation>
        <location evidence="1">Membrane</location>
        <topology evidence="1">Multi-pass membrane protein</topology>
    </subcellularLocation>
</comment>
<feature type="transmembrane region" description="Helical" evidence="6">
    <location>
        <begin position="77"/>
        <end position="102"/>
    </location>
</feature>
<feature type="compositionally biased region" description="Basic and acidic residues" evidence="5">
    <location>
        <begin position="356"/>
        <end position="377"/>
    </location>
</feature>
<keyword evidence="3 6" id="KW-1133">Transmembrane helix</keyword>
<gene>
    <name evidence="7" type="ORF">MCOR_16679</name>
</gene>
<evidence type="ECO:0000313" key="7">
    <source>
        <dbReference type="EMBL" id="CAC5380731.1"/>
    </source>
</evidence>
<dbReference type="OrthoDB" id="6131345at2759"/>
<evidence type="ECO:0000256" key="2">
    <source>
        <dbReference type="ARBA" id="ARBA00022692"/>
    </source>
</evidence>
<feature type="transmembrane region" description="Helical" evidence="6">
    <location>
        <begin position="290"/>
        <end position="312"/>
    </location>
</feature>
<feature type="transmembrane region" description="Helical" evidence="6">
    <location>
        <begin position="133"/>
        <end position="158"/>
    </location>
</feature>
<sequence>MSSVLSFALHIPRVIAVVIWIVFIEEINDGMKFQLWLQQLGYFYGGNGNEITGKWNDMIMTTCAEVILDKTDMFVGWFLAIVLLQVVLEMCSLVVICLAINIRYDKVFGNSDIDDIFSRLNVTDHTFSRAMHIFSIMTVTFSSVSIAAVIFSIVVMALPKWKSVLNIVVSSELENELRAQFESQDGGYQYSQNSATYDTSLSLSWNTLFVQAECCGVGSLIESSFMSTKWYSFGDISGNRIPVQCCISQSDVFPYSTREESNCTSVMLNGYFHSQSCDDVVEKRVKTYSIIFFVFMAITILAEMCCIIMTVFDVIRLKNLPMGFKADDDTKEIIRENEKHMLEQSIGDEANKSGNKKIEKDKPEKYHKSRSRSQEEHLIYKRKTVQLVRKNMKTKLNYNL</sequence>
<evidence type="ECO:0000256" key="1">
    <source>
        <dbReference type="ARBA" id="ARBA00004141"/>
    </source>
</evidence>
<evidence type="ECO:0000256" key="3">
    <source>
        <dbReference type="ARBA" id="ARBA00022989"/>
    </source>
</evidence>
<reference evidence="7 8" key="1">
    <citation type="submission" date="2020-06" db="EMBL/GenBank/DDBJ databases">
        <authorList>
            <person name="Li R."/>
            <person name="Bekaert M."/>
        </authorList>
    </citation>
    <scope>NUCLEOTIDE SEQUENCE [LARGE SCALE GENOMIC DNA]</scope>
    <source>
        <strain evidence="8">wild</strain>
    </source>
</reference>
<dbReference type="GO" id="GO:0016020">
    <property type="term" value="C:membrane"/>
    <property type="evidence" value="ECO:0007669"/>
    <property type="project" value="UniProtKB-SubCell"/>
</dbReference>
<evidence type="ECO:0000256" key="5">
    <source>
        <dbReference type="SAM" id="MobiDB-lite"/>
    </source>
</evidence>
<keyword evidence="4 6" id="KW-0472">Membrane</keyword>
<accession>A0A6J8BBI0</accession>
<evidence type="ECO:0000256" key="6">
    <source>
        <dbReference type="SAM" id="Phobius"/>
    </source>
</evidence>
<evidence type="ECO:0000256" key="4">
    <source>
        <dbReference type="ARBA" id="ARBA00023136"/>
    </source>
</evidence>
<dbReference type="AlphaFoldDB" id="A0A6J8BBI0"/>